<evidence type="ECO:0000256" key="1">
    <source>
        <dbReference type="SAM" id="SignalP"/>
    </source>
</evidence>
<reference evidence="2" key="1">
    <citation type="submission" date="2019-02" db="EMBL/GenBank/DDBJ databases">
        <authorList>
            <person name="Gruber-Vodicka R. H."/>
            <person name="Seah K. B. B."/>
        </authorList>
    </citation>
    <scope>NUCLEOTIDE SEQUENCE</scope>
    <source>
        <strain evidence="3">BECK_BZ106</strain>
        <strain evidence="2">BECK_BZ15</strain>
    </source>
</reference>
<dbReference type="Pfam" id="PF13531">
    <property type="entry name" value="SBP_bac_11"/>
    <property type="match status" value="1"/>
</dbReference>
<accession>A0A450SRG7</accession>
<gene>
    <name evidence="2" type="ORF">BECKFW1821A_GA0114235_10633</name>
    <name evidence="3" type="ORF">BECKFW1821B_GA0114236_108313</name>
</gene>
<evidence type="ECO:0000313" key="2">
    <source>
        <dbReference type="EMBL" id="VFJ56639.1"/>
    </source>
</evidence>
<dbReference type="GO" id="GO:0030973">
    <property type="term" value="F:molybdate ion binding"/>
    <property type="evidence" value="ECO:0007669"/>
    <property type="project" value="TreeGrafter"/>
</dbReference>
<sequence>MRRINFCSLSFVVFLTLSGSSRAEQVILYAAGSLKAALGDVAIAYEKATGNSVKTAFGPSGLMRQRIEKGEVAHVFASANMKHPRTLANQGRGRPVALFARNRLCAITQPDMEVSSAGLLDVLLDPDIRVGTSTPKADPSGDYAWELFGKAEKLQAGSFQVLSEKALKLTGGPDSPKAPEGRNKYGWVMGDKKADVFLTYCTNAALARGEVPNLRIIPIPPELSVGADYGLMVFDGAPIPAWQLAMFILAPEGQNILAKYGFTAEALPNKQSR</sequence>
<dbReference type="GO" id="GO:0015689">
    <property type="term" value="P:molybdate ion transport"/>
    <property type="evidence" value="ECO:0007669"/>
    <property type="project" value="TreeGrafter"/>
</dbReference>
<dbReference type="InterPro" id="IPR050682">
    <property type="entry name" value="ModA/WtpA"/>
</dbReference>
<dbReference type="AlphaFoldDB" id="A0A450SRG7"/>
<protein>
    <submittedName>
        <fullName evidence="2">Molybdenum ABC transporter, molybdate-binding protein</fullName>
    </submittedName>
</protein>
<keyword evidence="1" id="KW-0732">Signal</keyword>
<dbReference type="NCBIfam" id="NF002918">
    <property type="entry name" value="PRK03537.1-4"/>
    <property type="match status" value="1"/>
</dbReference>
<dbReference type="SUPFAM" id="SSF53850">
    <property type="entry name" value="Periplasmic binding protein-like II"/>
    <property type="match status" value="1"/>
</dbReference>
<dbReference type="EMBL" id="CAADEW010000063">
    <property type="protein sequence ID" value="VFJ56639.1"/>
    <property type="molecule type" value="Genomic_DNA"/>
</dbReference>
<feature type="chain" id="PRO_5036354135" evidence="1">
    <location>
        <begin position="24"/>
        <end position="273"/>
    </location>
</feature>
<organism evidence="2">
    <name type="scientific">Candidatus Kentrum sp. FW</name>
    <dbReference type="NCBI Taxonomy" id="2126338"/>
    <lineage>
        <taxon>Bacteria</taxon>
        <taxon>Pseudomonadati</taxon>
        <taxon>Pseudomonadota</taxon>
        <taxon>Gammaproteobacteria</taxon>
        <taxon>Candidatus Kentrum</taxon>
    </lineage>
</organism>
<dbReference type="PANTHER" id="PTHR30632:SF0">
    <property type="entry name" value="SULFATE-BINDING PROTEIN"/>
    <property type="match status" value="1"/>
</dbReference>
<dbReference type="EMBL" id="CAADFD010000083">
    <property type="protein sequence ID" value="VFJ63461.1"/>
    <property type="molecule type" value="Genomic_DNA"/>
</dbReference>
<name>A0A450SRG7_9GAMM</name>
<evidence type="ECO:0000313" key="3">
    <source>
        <dbReference type="EMBL" id="VFJ63461.1"/>
    </source>
</evidence>
<dbReference type="PANTHER" id="PTHR30632">
    <property type="entry name" value="MOLYBDATE-BINDING PERIPLASMIC PROTEIN"/>
    <property type="match status" value="1"/>
</dbReference>
<proteinExistence type="predicted"/>
<dbReference type="NCBIfam" id="NF002917">
    <property type="entry name" value="PRK03537.1-3"/>
    <property type="match status" value="1"/>
</dbReference>
<feature type="signal peptide" evidence="1">
    <location>
        <begin position="1"/>
        <end position="23"/>
    </location>
</feature>
<dbReference type="Gene3D" id="3.40.190.10">
    <property type="entry name" value="Periplasmic binding protein-like II"/>
    <property type="match status" value="2"/>
</dbReference>